<keyword evidence="8" id="KW-1185">Reference proteome</keyword>
<dbReference type="RefSeq" id="WP_311362870.1">
    <property type="nucleotide sequence ID" value="NZ_JAVRIE010000007.1"/>
</dbReference>
<keyword evidence="3" id="KW-0574">Periplasm</keyword>
<dbReference type="Gene3D" id="2.60.450.10">
    <property type="entry name" value="Lipopolysaccharide (LPS) transport protein A like domain"/>
    <property type="match status" value="1"/>
</dbReference>
<evidence type="ECO:0000256" key="4">
    <source>
        <dbReference type="SAM" id="MobiDB-lite"/>
    </source>
</evidence>
<evidence type="ECO:0000313" key="8">
    <source>
        <dbReference type="Proteomes" id="UP001249020"/>
    </source>
</evidence>
<accession>A0AAW8R7J7</accession>
<feature type="compositionally biased region" description="Polar residues" evidence="4">
    <location>
        <begin position="158"/>
        <end position="170"/>
    </location>
</feature>
<dbReference type="NCBIfam" id="TIGR03002">
    <property type="entry name" value="outer_YhbN_LptA"/>
    <property type="match status" value="1"/>
</dbReference>
<evidence type="ECO:0000256" key="3">
    <source>
        <dbReference type="ARBA" id="ARBA00022764"/>
    </source>
</evidence>
<feature type="signal peptide" evidence="5">
    <location>
        <begin position="1"/>
        <end position="23"/>
    </location>
</feature>
<dbReference type="InterPro" id="IPR052037">
    <property type="entry name" value="LPS_export_LptA"/>
</dbReference>
<dbReference type="GO" id="GO:0017089">
    <property type="term" value="F:glycolipid transfer activity"/>
    <property type="evidence" value="ECO:0007669"/>
    <property type="project" value="TreeGrafter"/>
</dbReference>
<evidence type="ECO:0000259" key="6">
    <source>
        <dbReference type="Pfam" id="PF03968"/>
    </source>
</evidence>
<keyword evidence="1" id="KW-0813">Transport</keyword>
<sequence length="192" mass="21223">MLKLNTYLLASCLTLGLAFSSTAQEIIQKSDFEQPIRLESENTFADSKEKVLFYEGNVKITQGSLKISADKMEVIGTNGAGREIFIATGKPASYIQQLADGSMVEARANEIKYIKADRTISLKGNAQLLQNAFTIEGDSIIFDMQKEQVLANTNEKSNTPTVTIFSPDTIQKTKDTLKNKAEDADKKQEDDQ</sequence>
<dbReference type="Pfam" id="PF03968">
    <property type="entry name" value="LptD_N"/>
    <property type="match status" value="1"/>
</dbReference>
<reference evidence="7 8" key="1">
    <citation type="submission" date="2023-09" db="EMBL/GenBank/DDBJ databases">
        <authorList>
            <person name="Rey-Velasco X."/>
        </authorList>
    </citation>
    <scope>NUCLEOTIDE SEQUENCE [LARGE SCALE GENOMIC DNA]</scope>
    <source>
        <strain evidence="7 8">W409</strain>
    </source>
</reference>
<feature type="region of interest" description="Disordered" evidence="4">
    <location>
        <begin position="158"/>
        <end position="192"/>
    </location>
</feature>
<dbReference type="AlphaFoldDB" id="A0AAW8R7J7"/>
<evidence type="ECO:0000256" key="1">
    <source>
        <dbReference type="ARBA" id="ARBA00022448"/>
    </source>
</evidence>
<dbReference type="GO" id="GO:0009279">
    <property type="term" value="C:cell outer membrane"/>
    <property type="evidence" value="ECO:0007669"/>
    <property type="project" value="TreeGrafter"/>
</dbReference>
<feature type="chain" id="PRO_5043353501" evidence="5">
    <location>
        <begin position="24"/>
        <end position="192"/>
    </location>
</feature>
<dbReference type="GO" id="GO:0001530">
    <property type="term" value="F:lipopolysaccharide binding"/>
    <property type="evidence" value="ECO:0007669"/>
    <property type="project" value="InterPro"/>
</dbReference>
<dbReference type="GO" id="GO:0030288">
    <property type="term" value="C:outer membrane-bounded periplasmic space"/>
    <property type="evidence" value="ECO:0007669"/>
    <property type="project" value="TreeGrafter"/>
</dbReference>
<evidence type="ECO:0000256" key="5">
    <source>
        <dbReference type="SAM" id="SignalP"/>
    </source>
</evidence>
<dbReference type="PANTHER" id="PTHR36504:SF1">
    <property type="entry name" value="LIPOPOLYSACCHARIDE EXPORT SYSTEM PROTEIN LPTA"/>
    <property type="match status" value="1"/>
</dbReference>
<dbReference type="EMBL" id="JAVRIE010000007">
    <property type="protein sequence ID" value="MDT0584106.1"/>
    <property type="molecule type" value="Genomic_DNA"/>
</dbReference>
<feature type="compositionally biased region" description="Basic and acidic residues" evidence="4">
    <location>
        <begin position="171"/>
        <end position="192"/>
    </location>
</feature>
<feature type="domain" description="Organic solvent tolerance-like N-terminal" evidence="6">
    <location>
        <begin position="39"/>
        <end position="147"/>
    </location>
</feature>
<evidence type="ECO:0000313" key="7">
    <source>
        <dbReference type="EMBL" id="MDT0584106.1"/>
    </source>
</evidence>
<dbReference type="InterPro" id="IPR014340">
    <property type="entry name" value="LptA"/>
</dbReference>
<dbReference type="InterPro" id="IPR005653">
    <property type="entry name" value="OstA-like_N"/>
</dbReference>
<evidence type="ECO:0000256" key="2">
    <source>
        <dbReference type="ARBA" id="ARBA00022729"/>
    </source>
</evidence>
<dbReference type="Proteomes" id="UP001249020">
    <property type="component" value="Unassembled WGS sequence"/>
</dbReference>
<protein>
    <submittedName>
        <fullName evidence="7">Lipopolysaccharide transport periplasmic protein LptA</fullName>
    </submittedName>
</protein>
<dbReference type="GO" id="GO:0015920">
    <property type="term" value="P:lipopolysaccharide transport"/>
    <property type="evidence" value="ECO:0007669"/>
    <property type="project" value="InterPro"/>
</dbReference>
<comment type="caution">
    <text evidence="7">The sequence shown here is derived from an EMBL/GenBank/DDBJ whole genome shotgun (WGS) entry which is preliminary data.</text>
</comment>
<proteinExistence type="predicted"/>
<keyword evidence="2 5" id="KW-0732">Signal</keyword>
<name>A0AAW8R7J7_9ALTE</name>
<organism evidence="7 8">
    <name type="scientific">Brumicola blandensis</name>
    <dbReference type="NCBI Taxonomy" id="3075611"/>
    <lineage>
        <taxon>Bacteria</taxon>
        <taxon>Pseudomonadati</taxon>
        <taxon>Pseudomonadota</taxon>
        <taxon>Gammaproteobacteria</taxon>
        <taxon>Alteromonadales</taxon>
        <taxon>Alteromonadaceae</taxon>
        <taxon>Brumicola</taxon>
    </lineage>
</organism>
<dbReference type="PANTHER" id="PTHR36504">
    <property type="entry name" value="LIPOPOLYSACCHARIDE EXPORT SYSTEM PROTEIN LPTA"/>
    <property type="match status" value="1"/>
</dbReference>
<gene>
    <name evidence="7" type="primary">lptA</name>
    <name evidence="7" type="ORF">RM544_16280</name>
</gene>